<dbReference type="InterPro" id="IPR051384">
    <property type="entry name" value="Mth_GPCR"/>
</dbReference>
<comment type="caution">
    <text evidence="7">The sequence shown here is derived from an EMBL/GenBank/DDBJ whole genome shotgun (WGS) entry which is preliminary data.</text>
</comment>
<feature type="region of interest" description="Disordered" evidence="5">
    <location>
        <begin position="327"/>
        <end position="399"/>
    </location>
</feature>
<evidence type="ECO:0000256" key="5">
    <source>
        <dbReference type="SAM" id="MobiDB-lite"/>
    </source>
</evidence>
<dbReference type="Gene3D" id="1.20.1070.10">
    <property type="entry name" value="Rhodopsin 7-helix transmembrane proteins"/>
    <property type="match status" value="1"/>
</dbReference>
<accession>A0A4C1WRE5</accession>
<dbReference type="SUPFAM" id="SSF81321">
    <property type="entry name" value="Family A G protein-coupled receptor-like"/>
    <property type="match status" value="1"/>
</dbReference>
<name>A0A4C1WRE5_EUMVA</name>
<evidence type="ECO:0000313" key="8">
    <source>
        <dbReference type="Proteomes" id="UP000299102"/>
    </source>
</evidence>
<feature type="transmembrane region" description="Helical" evidence="6">
    <location>
        <begin position="120"/>
        <end position="143"/>
    </location>
</feature>
<feature type="region of interest" description="Disordered" evidence="5">
    <location>
        <begin position="435"/>
        <end position="498"/>
    </location>
</feature>
<keyword evidence="8" id="KW-1185">Reference proteome</keyword>
<dbReference type="Pfam" id="PF00002">
    <property type="entry name" value="7tm_2"/>
    <property type="match status" value="1"/>
</dbReference>
<dbReference type="PANTHER" id="PTHR47154">
    <property type="entry name" value="G-PROTEIN COUPLED RECEPTOR MTH-RELATED"/>
    <property type="match status" value="1"/>
</dbReference>
<feature type="compositionally biased region" description="Basic and acidic residues" evidence="5">
    <location>
        <begin position="436"/>
        <end position="457"/>
    </location>
</feature>
<dbReference type="PANTHER" id="PTHR47154:SF2">
    <property type="entry name" value="G-PROTEIN COUPLED RECEPTOR MTH-RELATED"/>
    <property type="match status" value="1"/>
</dbReference>
<evidence type="ECO:0000256" key="1">
    <source>
        <dbReference type="ARBA" id="ARBA00004141"/>
    </source>
</evidence>
<dbReference type="Proteomes" id="UP000299102">
    <property type="component" value="Unassembled WGS sequence"/>
</dbReference>
<evidence type="ECO:0000256" key="4">
    <source>
        <dbReference type="ARBA" id="ARBA00023136"/>
    </source>
</evidence>
<dbReference type="AlphaFoldDB" id="A0A4C1WRE5"/>
<dbReference type="OrthoDB" id="6134459at2759"/>
<evidence type="ECO:0000256" key="3">
    <source>
        <dbReference type="ARBA" id="ARBA00022989"/>
    </source>
</evidence>
<feature type="transmembrane region" description="Helical" evidence="6">
    <location>
        <begin position="155"/>
        <end position="171"/>
    </location>
</feature>
<dbReference type="GO" id="GO:0008528">
    <property type="term" value="F:G protein-coupled peptide receptor activity"/>
    <property type="evidence" value="ECO:0007669"/>
    <property type="project" value="TreeGrafter"/>
</dbReference>
<proteinExistence type="predicted"/>
<reference evidence="7 8" key="1">
    <citation type="journal article" date="2019" name="Commun. Biol.">
        <title>The bagworm genome reveals a unique fibroin gene that provides high tensile strength.</title>
        <authorList>
            <person name="Kono N."/>
            <person name="Nakamura H."/>
            <person name="Ohtoshi R."/>
            <person name="Tomita M."/>
            <person name="Numata K."/>
            <person name="Arakawa K."/>
        </authorList>
    </citation>
    <scope>NUCLEOTIDE SEQUENCE [LARGE SCALE GENOMIC DNA]</scope>
</reference>
<dbReference type="STRING" id="151549.A0A4C1WRE5"/>
<evidence type="ECO:0000256" key="2">
    <source>
        <dbReference type="ARBA" id="ARBA00022692"/>
    </source>
</evidence>
<keyword evidence="2 6" id="KW-0812">Transmembrane</keyword>
<dbReference type="CDD" id="cd15039">
    <property type="entry name" value="7tmB3_Methuselah-like"/>
    <property type="match status" value="1"/>
</dbReference>
<dbReference type="GO" id="GO:0005886">
    <property type="term" value="C:plasma membrane"/>
    <property type="evidence" value="ECO:0007669"/>
    <property type="project" value="TreeGrafter"/>
</dbReference>
<feature type="compositionally biased region" description="Polar residues" evidence="5">
    <location>
        <begin position="327"/>
        <end position="336"/>
    </location>
</feature>
<keyword evidence="4 6" id="KW-0472">Membrane</keyword>
<gene>
    <name evidence="7" type="primary">mthl1</name>
    <name evidence="7" type="ORF">EVAR_48172_1</name>
</gene>
<feature type="compositionally biased region" description="Basic and acidic residues" evidence="5">
    <location>
        <begin position="351"/>
        <end position="378"/>
    </location>
</feature>
<feature type="transmembrane region" description="Helical" evidence="6">
    <location>
        <begin position="69"/>
        <end position="94"/>
    </location>
</feature>
<keyword evidence="3 6" id="KW-1133">Transmembrane helix</keyword>
<evidence type="ECO:0000256" key="6">
    <source>
        <dbReference type="SAM" id="Phobius"/>
    </source>
</evidence>
<comment type="subcellular location">
    <subcellularLocation>
        <location evidence="1">Membrane</location>
        <topology evidence="1">Multi-pass membrane protein</topology>
    </subcellularLocation>
</comment>
<keyword evidence="7" id="KW-0675">Receptor</keyword>
<feature type="compositionally biased region" description="Basic and acidic residues" evidence="5">
    <location>
        <begin position="390"/>
        <end position="399"/>
    </location>
</feature>
<sequence length="498" mass="57587">MWRKFRFTRAVVSGDVQRRFRRYCMYAFGLPLLLTMLLAALEFSPIEDHTLLPRMRKRECFLSGKGKLIYLYLPITLVCISNIVLFVLTTIFIIKTKNKTKRHLKSEDSKNSKARDKQRLLTYVKLFIVMGVTWILEVVSYVLPEAGILWKISDAFNALSGLFVFIIVVCNKEKISSLQKRFKEIFNIQKDTISVTMNMDLSQSVLKNYQNAEEKRKTGKNTNQGLKTSETKQNSNVNQISETGSLLSQMNKTNERLNEHKLDISEGQRTKEDAMSNEKKECETFGNTDSAIIYHKKDDSQNERLINEYGSSIKEDDTRFVEQIPSSDKTYNNDQENGCHISEKNSGMNERLNEHKSDFSEGQRTKEDAMSNEKKECETFGNTDSPIIYHKKDDSQNERLTNEYESSIKEDDTRFVEQIPSSDKTYNNYQENGCHISEENRGMNESCKNEKYSKPEENSNTINTPKINEEDVSQENESSSTLDGDNKYDNEVKTDDNE</sequence>
<feature type="transmembrane region" description="Helical" evidence="6">
    <location>
        <begin position="23"/>
        <end position="41"/>
    </location>
</feature>
<feature type="region of interest" description="Disordered" evidence="5">
    <location>
        <begin position="212"/>
        <end position="237"/>
    </location>
</feature>
<evidence type="ECO:0000313" key="7">
    <source>
        <dbReference type="EMBL" id="GBP53420.1"/>
    </source>
</evidence>
<protein>
    <submittedName>
        <fullName evidence="7">Probable G-protein coupled receptor Mth-like 1</fullName>
    </submittedName>
</protein>
<feature type="compositionally biased region" description="Basic and acidic residues" evidence="5">
    <location>
        <begin position="484"/>
        <end position="498"/>
    </location>
</feature>
<organism evidence="7 8">
    <name type="scientific">Eumeta variegata</name>
    <name type="common">Bagworm moth</name>
    <name type="synonym">Eumeta japonica</name>
    <dbReference type="NCBI Taxonomy" id="151549"/>
    <lineage>
        <taxon>Eukaryota</taxon>
        <taxon>Metazoa</taxon>
        <taxon>Ecdysozoa</taxon>
        <taxon>Arthropoda</taxon>
        <taxon>Hexapoda</taxon>
        <taxon>Insecta</taxon>
        <taxon>Pterygota</taxon>
        <taxon>Neoptera</taxon>
        <taxon>Endopterygota</taxon>
        <taxon>Lepidoptera</taxon>
        <taxon>Glossata</taxon>
        <taxon>Ditrysia</taxon>
        <taxon>Tineoidea</taxon>
        <taxon>Psychidae</taxon>
        <taxon>Oiketicinae</taxon>
        <taxon>Eumeta</taxon>
    </lineage>
</organism>
<dbReference type="InterPro" id="IPR000832">
    <property type="entry name" value="GPCR_2_secretin-like"/>
</dbReference>
<dbReference type="EMBL" id="BGZK01000624">
    <property type="protein sequence ID" value="GBP53420.1"/>
    <property type="molecule type" value="Genomic_DNA"/>
</dbReference>
<feature type="compositionally biased region" description="Polar residues" evidence="5">
    <location>
        <begin position="220"/>
        <end position="237"/>
    </location>
</feature>